<dbReference type="InterPro" id="IPR002181">
    <property type="entry name" value="Fibrinogen_a/b/g_C_dom"/>
</dbReference>
<protein>
    <submittedName>
        <fullName evidence="2">Fibrinogen-related protein 12</fullName>
    </submittedName>
</protein>
<dbReference type="InterPro" id="IPR050373">
    <property type="entry name" value="Fibrinogen_C-term_domain"/>
</dbReference>
<dbReference type="PANTHER" id="PTHR19143:SF458">
    <property type="entry name" value="FIBRINOGEN C-TERMINAL DOMAIN-CONTAINING PROTEIN-RELATED"/>
    <property type="match status" value="1"/>
</dbReference>
<evidence type="ECO:0000313" key="2">
    <source>
        <dbReference type="EMBL" id="ABN64180.1"/>
    </source>
</evidence>
<proteinExistence type="predicted"/>
<dbReference type="EMBL" id="EF210482">
    <property type="protein sequence ID" value="ABN64180.1"/>
    <property type="molecule type" value="Genomic_DNA"/>
</dbReference>
<reference evidence="2" key="1">
    <citation type="submission" date="2007-01" db="EMBL/GenBank/DDBJ databases">
        <title>Interactions of aquatic snails with their environment.</title>
        <authorList>
            <person name="Aquino C.A."/>
            <person name="Crown K.K."/>
            <person name="Davidson G.S."/>
            <person name="de la Torre L.M."/>
            <person name="Dorin R.M."/>
            <person name="England A.E."/>
            <person name="Ference C.C."/>
            <person name="Martinez M.C."/>
            <person name="Nafea O.M."/>
            <person name="Nguyen M.T."/>
            <person name="Otero R.A."/>
            <person name="Ryan G.T."/>
            <person name="Sanchez Monzon S.C."/>
            <person name="Sensibaugh C."/>
            <person name="Smiley C.M."/>
            <person name="VanHorn D.J."/>
            <person name="Ventura P.B."/>
            <person name="Mkoji G."/>
            <person name="Loker E.S."/>
            <person name="Mitchell K."/>
            <person name="Takacs-Vesbach C."/>
            <person name="Adema C.M."/>
        </authorList>
    </citation>
    <scope>NUCLEOTIDE SEQUENCE</scope>
    <source>
        <strain evidence="2">Hdu6</strain>
    </source>
</reference>
<feature type="non-terminal residue" evidence="2">
    <location>
        <position position="125"/>
    </location>
</feature>
<dbReference type="SMART" id="SM00186">
    <property type="entry name" value="FBG"/>
    <property type="match status" value="1"/>
</dbReference>
<dbReference type="AlphaFoldDB" id="A3RDY7"/>
<accession>A3RDY7</accession>
<dbReference type="InterPro" id="IPR036056">
    <property type="entry name" value="Fibrinogen-like_C"/>
</dbReference>
<dbReference type="InterPro" id="IPR014716">
    <property type="entry name" value="Fibrinogen_a/b/g_C_1"/>
</dbReference>
<dbReference type="PROSITE" id="PS51406">
    <property type="entry name" value="FIBRINOGEN_C_2"/>
    <property type="match status" value="1"/>
</dbReference>
<name>A3RDY7_9GAST</name>
<dbReference type="Gene3D" id="3.90.215.10">
    <property type="entry name" value="Gamma Fibrinogen, chain A, domain 1"/>
    <property type="match status" value="1"/>
</dbReference>
<feature type="non-terminal residue" evidence="2">
    <location>
        <position position="1"/>
    </location>
</feature>
<feature type="domain" description="Fibrinogen C-terminal" evidence="1">
    <location>
        <begin position="1"/>
        <end position="125"/>
    </location>
</feature>
<evidence type="ECO:0000259" key="1">
    <source>
        <dbReference type="PROSITE" id="PS51406"/>
    </source>
</evidence>
<sequence length="125" mass="14850">GGWIIFQRRINGNVSFYRRWEEYKYGFGDFRAGEFYLGNEFIHQLTSKRHYEMRIDLRFNSKNYFASYSRFKILGEAENYRIHIGGYSGNATDNLTGEHNHNNQKFSTFDKDNDNVNTNCAQVYS</sequence>
<organism evidence="2">
    <name type="scientific">Planorbella duryi</name>
    <dbReference type="NCBI Taxonomy" id="129831"/>
    <lineage>
        <taxon>Eukaryota</taxon>
        <taxon>Metazoa</taxon>
        <taxon>Spiralia</taxon>
        <taxon>Lophotrochozoa</taxon>
        <taxon>Mollusca</taxon>
        <taxon>Gastropoda</taxon>
        <taxon>Heterobranchia</taxon>
        <taxon>Euthyneura</taxon>
        <taxon>Panpulmonata</taxon>
        <taxon>Hygrophila</taxon>
        <taxon>Lymnaeoidea</taxon>
        <taxon>Planorbidae</taxon>
        <taxon>Planorbella</taxon>
    </lineage>
</organism>
<dbReference type="GO" id="GO:0005615">
    <property type="term" value="C:extracellular space"/>
    <property type="evidence" value="ECO:0007669"/>
    <property type="project" value="TreeGrafter"/>
</dbReference>
<dbReference type="SUPFAM" id="SSF56496">
    <property type="entry name" value="Fibrinogen C-terminal domain-like"/>
    <property type="match status" value="1"/>
</dbReference>
<dbReference type="PANTHER" id="PTHR19143">
    <property type="entry name" value="FIBRINOGEN/TENASCIN/ANGIOPOEITIN"/>
    <property type="match status" value="1"/>
</dbReference>
<dbReference type="Pfam" id="PF00147">
    <property type="entry name" value="Fibrinogen_C"/>
    <property type="match status" value="1"/>
</dbReference>